<evidence type="ECO:0000256" key="1">
    <source>
        <dbReference type="ARBA" id="ARBA00023239"/>
    </source>
</evidence>
<dbReference type="InterPro" id="IPR011234">
    <property type="entry name" value="Fumarylacetoacetase-like_C"/>
</dbReference>
<keyword evidence="4" id="KW-1185">Reference proteome</keyword>
<protein>
    <submittedName>
        <fullName evidence="3">2-keto-4-pentenoate hydratase</fullName>
    </submittedName>
</protein>
<dbReference type="InterPro" id="IPR036663">
    <property type="entry name" value="Fumarylacetoacetase_C_sf"/>
</dbReference>
<proteinExistence type="predicted"/>
<keyword evidence="1" id="KW-0456">Lyase</keyword>
<dbReference type="OrthoDB" id="9792137at2"/>
<dbReference type="PANTHER" id="PTHR30143:SF0">
    <property type="entry name" value="2-KETO-4-PENTENOATE HYDRATASE"/>
    <property type="match status" value="1"/>
</dbReference>
<gene>
    <name evidence="3" type="ORF">cpu_14980</name>
</gene>
<feature type="domain" description="Fumarylacetoacetase-like C-terminal" evidence="2">
    <location>
        <begin position="89"/>
        <end position="258"/>
    </location>
</feature>
<dbReference type="AlphaFoldDB" id="A0A1L8CVN1"/>
<dbReference type="RefSeq" id="WP_075859442.1">
    <property type="nucleotide sequence ID" value="NZ_BDJK01000023.1"/>
</dbReference>
<reference evidence="4" key="1">
    <citation type="submission" date="2016-12" db="EMBL/GenBank/DDBJ databases">
        <title>Draft Genome Sequences od Carboxydothermus pertinax and islandicus, Hydrogenogenic Carboxydotrophic Bacteria.</title>
        <authorList>
            <person name="Fukuyama Y."/>
            <person name="Ohmae K."/>
            <person name="Yoneda Y."/>
            <person name="Yoshida T."/>
            <person name="Sako Y."/>
        </authorList>
    </citation>
    <scope>NUCLEOTIDE SEQUENCE [LARGE SCALE GENOMIC DNA]</scope>
    <source>
        <strain evidence="4">Ug1</strain>
    </source>
</reference>
<evidence type="ECO:0000313" key="3">
    <source>
        <dbReference type="EMBL" id="GAV22988.1"/>
    </source>
</evidence>
<dbReference type="STRING" id="870242.cpu_14980"/>
<dbReference type="SUPFAM" id="SSF56529">
    <property type="entry name" value="FAH"/>
    <property type="match status" value="1"/>
</dbReference>
<dbReference type="InterPro" id="IPR050772">
    <property type="entry name" value="Hydratase-Decarb/MhpD_sf"/>
</dbReference>
<dbReference type="Gene3D" id="3.90.850.10">
    <property type="entry name" value="Fumarylacetoacetase-like, C-terminal domain"/>
    <property type="match status" value="1"/>
</dbReference>
<dbReference type="PANTHER" id="PTHR30143">
    <property type="entry name" value="ACID HYDRATASE"/>
    <property type="match status" value="1"/>
</dbReference>
<dbReference type="Proteomes" id="UP000187485">
    <property type="component" value="Unassembled WGS sequence"/>
</dbReference>
<accession>A0A1L8CVN1</accession>
<name>A0A1L8CVN1_9THEO</name>
<dbReference type="GO" id="GO:0008684">
    <property type="term" value="F:2-oxopent-4-enoate hydratase activity"/>
    <property type="evidence" value="ECO:0007669"/>
    <property type="project" value="TreeGrafter"/>
</dbReference>
<dbReference type="EMBL" id="BDJK01000023">
    <property type="protein sequence ID" value="GAV22988.1"/>
    <property type="molecule type" value="Genomic_DNA"/>
</dbReference>
<evidence type="ECO:0000259" key="2">
    <source>
        <dbReference type="Pfam" id="PF01557"/>
    </source>
</evidence>
<organism evidence="3 4">
    <name type="scientific">Carboxydothermus pertinax</name>
    <dbReference type="NCBI Taxonomy" id="870242"/>
    <lineage>
        <taxon>Bacteria</taxon>
        <taxon>Bacillati</taxon>
        <taxon>Bacillota</taxon>
        <taxon>Clostridia</taxon>
        <taxon>Thermoanaerobacterales</taxon>
        <taxon>Thermoanaerobacteraceae</taxon>
        <taxon>Carboxydothermus</taxon>
    </lineage>
</organism>
<evidence type="ECO:0000313" key="4">
    <source>
        <dbReference type="Proteomes" id="UP000187485"/>
    </source>
</evidence>
<comment type="caution">
    <text evidence="3">The sequence shown here is derived from an EMBL/GenBank/DDBJ whole genome shotgun (WGS) entry which is preliminary data.</text>
</comment>
<dbReference type="Pfam" id="PF01557">
    <property type="entry name" value="FAA_hydrolase"/>
    <property type="match status" value="1"/>
</dbReference>
<sequence length="262" mass="28281">MDKTALQAAADALWKASQERIALEQPLTEIYPDITIRDAYQVQLINVDKKKALGHKVVGKKIGLTSRAMQQMLGVHEPDYGHVTDDMIGDEEVAISRSKLLQPKIEAEIAFVLKDRLVGPGVTLTKVLQATAGVIPVFEIIDSRIKDWKIKIQDTIADNASSAMVVLGSKLIPIDQVNLKYVGLVLEKNGEIIDTAAGAAVLGHPALAVAWLANKLSEFGIALEPGEIILSGSFTKAYEVTGNDHFVASFGPLGSVKVKFTD</sequence>
<dbReference type="GO" id="GO:0005737">
    <property type="term" value="C:cytoplasm"/>
    <property type="evidence" value="ECO:0007669"/>
    <property type="project" value="TreeGrafter"/>
</dbReference>